<dbReference type="EMBL" id="GBXM01002622">
    <property type="protein sequence ID" value="JAI05956.1"/>
    <property type="molecule type" value="Transcribed_RNA"/>
</dbReference>
<reference evidence="1" key="2">
    <citation type="journal article" date="2015" name="Fish Shellfish Immunol.">
        <title>Early steps in the European eel (Anguilla anguilla)-Vibrio vulnificus interaction in the gills: Role of the RtxA13 toxin.</title>
        <authorList>
            <person name="Callol A."/>
            <person name="Pajuelo D."/>
            <person name="Ebbesson L."/>
            <person name="Teles M."/>
            <person name="MacKenzie S."/>
            <person name="Amaro C."/>
        </authorList>
    </citation>
    <scope>NUCLEOTIDE SEQUENCE</scope>
</reference>
<organism evidence="1">
    <name type="scientific">Anguilla anguilla</name>
    <name type="common">European freshwater eel</name>
    <name type="synonym">Muraena anguilla</name>
    <dbReference type="NCBI Taxonomy" id="7936"/>
    <lineage>
        <taxon>Eukaryota</taxon>
        <taxon>Metazoa</taxon>
        <taxon>Chordata</taxon>
        <taxon>Craniata</taxon>
        <taxon>Vertebrata</taxon>
        <taxon>Euteleostomi</taxon>
        <taxon>Actinopterygii</taxon>
        <taxon>Neopterygii</taxon>
        <taxon>Teleostei</taxon>
        <taxon>Anguilliformes</taxon>
        <taxon>Anguillidae</taxon>
        <taxon>Anguilla</taxon>
    </lineage>
</organism>
<evidence type="ECO:0000313" key="1">
    <source>
        <dbReference type="EMBL" id="JAI05956.1"/>
    </source>
</evidence>
<sequence length="54" mass="5596">MSLVKMTTLSKGSLSILVGLVLVLLNGSTASVALYSPKSVARQALTKLSLSFSL</sequence>
<name>A0A0E9XVR5_ANGAN</name>
<dbReference type="AlphaFoldDB" id="A0A0E9XVR5"/>
<proteinExistence type="predicted"/>
<accession>A0A0E9XVR5</accession>
<reference evidence="1" key="1">
    <citation type="submission" date="2014-11" db="EMBL/GenBank/DDBJ databases">
        <authorList>
            <person name="Amaro Gonzalez C."/>
        </authorList>
    </citation>
    <scope>NUCLEOTIDE SEQUENCE</scope>
</reference>
<protein>
    <submittedName>
        <fullName evidence="1">Uncharacterized protein</fullName>
    </submittedName>
</protein>